<dbReference type="AlphaFoldDB" id="A0A540VXP9"/>
<organism evidence="3 4">
    <name type="scientific">Kitasatospora acidiphila</name>
    <dbReference type="NCBI Taxonomy" id="2567942"/>
    <lineage>
        <taxon>Bacteria</taxon>
        <taxon>Bacillati</taxon>
        <taxon>Actinomycetota</taxon>
        <taxon>Actinomycetes</taxon>
        <taxon>Kitasatosporales</taxon>
        <taxon>Streptomycetaceae</taxon>
        <taxon>Kitasatospora</taxon>
    </lineage>
</organism>
<dbReference type="Proteomes" id="UP000319103">
    <property type="component" value="Unassembled WGS sequence"/>
</dbReference>
<dbReference type="OrthoDB" id="3862163at2"/>
<feature type="domain" description="Beta-lactamase-related" evidence="2">
    <location>
        <begin position="48"/>
        <end position="233"/>
    </location>
</feature>
<feature type="signal peptide" evidence="1">
    <location>
        <begin position="1"/>
        <end position="36"/>
    </location>
</feature>
<dbReference type="EMBL" id="VIGB01000003">
    <property type="protein sequence ID" value="TQF01531.1"/>
    <property type="molecule type" value="Genomic_DNA"/>
</dbReference>
<evidence type="ECO:0000313" key="3">
    <source>
        <dbReference type="EMBL" id="TQF01531.1"/>
    </source>
</evidence>
<reference evidence="3 4" key="1">
    <citation type="submission" date="2019-06" db="EMBL/GenBank/DDBJ databases">
        <title>Description of Kitasatospora acidophila sp. nov. isolated from pine grove soil, and reclassification of Streptomyces novaecaesareae to Kitasatospora novaeceasareae comb. nov.</title>
        <authorList>
            <person name="Kim M.J."/>
        </authorList>
    </citation>
    <scope>NUCLEOTIDE SEQUENCE [LARGE SCALE GENOMIC DNA]</scope>
    <source>
        <strain evidence="3 4">MMS16-CNU292</strain>
    </source>
</reference>
<dbReference type="InterPro" id="IPR001466">
    <property type="entry name" value="Beta-lactam-related"/>
</dbReference>
<dbReference type="InterPro" id="IPR050491">
    <property type="entry name" value="AmpC-like"/>
</dbReference>
<protein>
    <submittedName>
        <fullName evidence="3">Beta-lactamase family protein</fullName>
    </submittedName>
</protein>
<dbReference type="PANTHER" id="PTHR46825:SF7">
    <property type="entry name" value="D-ALANYL-D-ALANINE CARBOXYPEPTIDASE"/>
    <property type="match status" value="1"/>
</dbReference>
<dbReference type="PANTHER" id="PTHR46825">
    <property type="entry name" value="D-ALANYL-D-ALANINE-CARBOXYPEPTIDASE/ENDOPEPTIDASE AMPH"/>
    <property type="match status" value="1"/>
</dbReference>
<dbReference type="InterPro" id="IPR012338">
    <property type="entry name" value="Beta-lactam/transpept-like"/>
</dbReference>
<dbReference type="Gene3D" id="3.40.710.10">
    <property type="entry name" value="DD-peptidase/beta-lactamase superfamily"/>
    <property type="match status" value="1"/>
</dbReference>
<proteinExistence type="predicted"/>
<evidence type="ECO:0000313" key="4">
    <source>
        <dbReference type="Proteomes" id="UP000319103"/>
    </source>
</evidence>
<evidence type="ECO:0000256" key="1">
    <source>
        <dbReference type="SAM" id="SignalP"/>
    </source>
</evidence>
<dbReference type="Pfam" id="PF00144">
    <property type="entry name" value="Beta-lactamase"/>
    <property type="match status" value="1"/>
</dbReference>
<evidence type="ECO:0000259" key="2">
    <source>
        <dbReference type="Pfam" id="PF00144"/>
    </source>
</evidence>
<name>A0A540VXP9_9ACTN</name>
<keyword evidence="4" id="KW-1185">Reference proteome</keyword>
<accession>A0A540VXP9</accession>
<dbReference type="SUPFAM" id="SSF56601">
    <property type="entry name" value="beta-lactamase/transpeptidase-like"/>
    <property type="match status" value="1"/>
</dbReference>
<keyword evidence="1" id="KW-0732">Signal</keyword>
<comment type="caution">
    <text evidence="3">The sequence shown here is derived from an EMBL/GenBank/DDBJ whole genome shotgun (WGS) entry which is preliminary data.</text>
</comment>
<feature type="chain" id="PRO_5021821968" evidence="1">
    <location>
        <begin position="37"/>
        <end position="250"/>
    </location>
</feature>
<sequence>MAKPSHPRFRAARRTATLIAAFAATTAALSSPAALATTPVPVQQSLNALVHGDGMPAALAAVTGRDGRSHTYTAGVGDLATGAPVPRDGQVRIGSNTKTFTATVVLQLVGEGKVGLDQPVETYLPGLLRGDGIDGRRITVRQLLQHTSGLPEYLAAIGNILADPHRYYEPRDLLDLALTRKADFAPGTKWEYSNTNYIVAGLLIEKVTGRPLGEEITTRIIDRLGLRHTYVPAQGDLTVRGPHPEGSTPR</sequence>
<gene>
    <name evidence="3" type="ORF">E6W39_03835</name>
</gene>